<keyword evidence="1" id="KW-0812">Transmembrane</keyword>
<evidence type="ECO:0000313" key="3">
    <source>
        <dbReference type="Proteomes" id="UP000324222"/>
    </source>
</evidence>
<accession>A0A5B7F4E0</accession>
<dbReference type="AlphaFoldDB" id="A0A5B7F4E0"/>
<organism evidence="2 3">
    <name type="scientific">Portunus trituberculatus</name>
    <name type="common">Swimming crab</name>
    <name type="synonym">Neptunus trituberculatus</name>
    <dbReference type="NCBI Taxonomy" id="210409"/>
    <lineage>
        <taxon>Eukaryota</taxon>
        <taxon>Metazoa</taxon>
        <taxon>Ecdysozoa</taxon>
        <taxon>Arthropoda</taxon>
        <taxon>Crustacea</taxon>
        <taxon>Multicrustacea</taxon>
        <taxon>Malacostraca</taxon>
        <taxon>Eumalacostraca</taxon>
        <taxon>Eucarida</taxon>
        <taxon>Decapoda</taxon>
        <taxon>Pleocyemata</taxon>
        <taxon>Brachyura</taxon>
        <taxon>Eubrachyura</taxon>
        <taxon>Portunoidea</taxon>
        <taxon>Portunidae</taxon>
        <taxon>Portuninae</taxon>
        <taxon>Portunus</taxon>
    </lineage>
</organism>
<evidence type="ECO:0000256" key="1">
    <source>
        <dbReference type="SAM" id="Phobius"/>
    </source>
</evidence>
<dbReference type="OrthoDB" id="6360021at2759"/>
<keyword evidence="1" id="KW-0472">Membrane</keyword>
<dbReference type="Proteomes" id="UP000324222">
    <property type="component" value="Unassembled WGS sequence"/>
</dbReference>
<feature type="transmembrane region" description="Helical" evidence="1">
    <location>
        <begin position="82"/>
        <end position="101"/>
    </location>
</feature>
<sequence>MNNIITEYSIVLNVKGIFTVAIRYTLWHSADWRILTFQCQDDKCRLQVLSLVHLRERLRPRVDVVTRIRYSSRVMVCSGVGTIHPALWFAPVAAATFLGFVTKVAESTERTYRAMLSKAHKYLFNGFVMAVVCPPFDTVGLFCSAPYVLAGLCFLTLRPDTFANIAVFVMSIVGQVVWLAVGFFVTGDE</sequence>
<name>A0A5B7F4E0_PORTR</name>
<proteinExistence type="predicted"/>
<evidence type="ECO:0000313" key="2">
    <source>
        <dbReference type="EMBL" id="MPC40119.1"/>
    </source>
</evidence>
<feature type="transmembrane region" description="Helical" evidence="1">
    <location>
        <begin position="122"/>
        <end position="149"/>
    </location>
</feature>
<keyword evidence="3" id="KW-1185">Reference proteome</keyword>
<protein>
    <submittedName>
        <fullName evidence="2">Uncharacterized protein</fullName>
    </submittedName>
</protein>
<reference evidence="2 3" key="1">
    <citation type="submission" date="2019-05" db="EMBL/GenBank/DDBJ databases">
        <title>Another draft genome of Portunus trituberculatus and its Hox gene families provides insights of decapod evolution.</title>
        <authorList>
            <person name="Jeong J.-H."/>
            <person name="Song I."/>
            <person name="Kim S."/>
            <person name="Choi T."/>
            <person name="Kim D."/>
            <person name="Ryu S."/>
            <person name="Kim W."/>
        </authorList>
    </citation>
    <scope>NUCLEOTIDE SEQUENCE [LARGE SCALE GENOMIC DNA]</scope>
    <source>
        <tissue evidence="2">Muscle</tissue>
    </source>
</reference>
<dbReference type="EMBL" id="VSRR010004585">
    <property type="protein sequence ID" value="MPC40119.1"/>
    <property type="molecule type" value="Genomic_DNA"/>
</dbReference>
<keyword evidence="1" id="KW-1133">Transmembrane helix</keyword>
<comment type="caution">
    <text evidence="2">The sequence shown here is derived from an EMBL/GenBank/DDBJ whole genome shotgun (WGS) entry which is preliminary data.</text>
</comment>
<gene>
    <name evidence="2" type="ORF">E2C01_033673</name>
</gene>
<feature type="transmembrane region" description="Helical" evidence="1">
    <location>
        <begin position="161"/>
        <end position="185"/>
    </location>
</feature>